<proteinExistence type="predicted"/>
<dbReference type="AlphaFoldDB" id="A0A2C9VBC2"/>
<reference evidence="2" key="1">
    <citation type="submission" date="2016-02" db="EMBL/GenBank/DDBJ databases">
        <title>WGS assembly of Manihot esculenta.</title>
        <authorList>
            <person name="Bredeson J.V."/>
            <person name="Prochnik S.E."/>
            <person name="Lyons J.B."/>
            <person name="Schmutz J."/>
            <person name="Grimwood J."/>
            <person name="Vrebalov J."/>
            <person name="Bart R.S."/>
            <person name="Amuge T."/>
            <person name="Ferguson M.E."/>
            <person name="Green R."/>
            <person name="Putnam N."/>
            <person name="Stites J."/>
            <person name="Rounsley S."/>
            <person name="Rokhsar D.S."/>
        </authorList>
    </citation>
    <scope>NUCLEOTIDE SEQUENCE [LARGE SCALE GENOMIC DNA]</scope>
    <source>
        <tissue evidence="2">Leaf</tissue>
    </source>
</reference>
<organism evidence="2">
    <name type="scientific">Manihot esculenta</name>
    <name type="common">Cassava</name>
    <name type="synonym">Jatropha manihot</name>
    <dbReference type="NCBI Taxonomy" id="3983"/>
    <lineage>
        <taxon>Eukaryota</taxon>
        <taxon>Viridiplantae</taxon>
        <taxon>Streptophyta</taxon>
        <taxon>Embryophyta</taxon>
        <taxon>Tracheophyta</taxon>
        <taxon>Spermatophyta</taxon>
        <taxon>Magnoliopsida</taxon>
        <taxon>eudicotyledons</taxon>
        <taxon>Gunneridae</taxon>
        <taxon>Pentapetalae</taxon>
        <taxon>rosids</taxon>
        <taxon>fabids</taxon>
        <taxon>Malpighiales</taxon>
        <taxon>Euphorbiaceae</taxon>
        <taxon>Crotonoideae</taxon>
        <taxon>Manihoteae</taxon>
        <taxon>Manihot</taxon>
    </lineage>
</organism>
<keyword evidence="1" id="KW-1133">Transmembrane helix</keyword>
<accession>A0A2C9VBC2</accession>
<protein>
    <submittedName>
        <fullName evidence="2">Uncharacterized protein</fullName>
    </submittedName>
</protein>
<gene>
    <name evidence="2" type="ORF">MANES_09G112900</name>
</gene>
<feature type="transmembrane region" description="Helical" evidence="1">
    <location>
        <begin position="59"/>
        <end position="82"/>
    </location>
</feature>
<name>A0A2C9VBC2_MANES</name>
<keyword evidence="1" id="KW-0812">Transmembrane</keyword>
<dbReference type="EMBL" id="CM004395">
    <property type="protein sequence ID" value="OAY41575.1"/>
    <property type="molecule type" value="Genomic_DNA"/>
</dbReference>
<sequence>MILVSLDSIVSNEERKIRKKALFNGGYSPGVNTRLSTIVSDSQSQMCNWNSGGHLLVVVVYRCFSFLGRSIFFSLWLWSLLLKIRFHPFFPLTQLK</sequence>
<evidence type="ECO:0000313" key="2">
    <source>
        <dbReference type="EMBL" id="OAY41575.1"/>
    </source>
</evidence>
<evidence type="ECO:0000256" key="1">
    <source>
        <dbReference type="SAM" id="Phobius"/>
    </source>
</evidence>
<keyword evidence="1" id="KW-0472">Membrane</keyword>